<dbReference type="AlphaFoldDB" id="A0A1H2AFI3"/>
<gene>
    <name evidence="2" type="ORF">SAMN04489812_5895</name>
</gene>
<organism evidence="2 3">
    <name type="scientific">Microlunatus soli</name>
    <dbReference type="NCBI Taxonomy" id="630515"/>
    <lineage>
        <taxon>Bacteria</taxon>
        <taxon>Bacillati</taxon>
        <taxon>Actinomycetota</taxon>
        <taxon>Actinomycetes</taxon>
        <taxon>Propionibacteriales</taxon>
        <taxon>Propionibacteriaceae</taxon>
        <taxon>Microlunatus</taxon>
    </lineage>
</organism>
<evidence type="ECO:0000313" key="2">
    <source>
        <dbReference type="EMBL" id="SDT44680.1"/>
    </source>
</evidence>
<feature type="signal peptide" evidence="1">
    <location>
        <begin position="1"/>
        <end position="25"/>
    </location>
</feature>
<evidence type="ECO:0000256" key="1">
    <source>
        <dbReference type="SAM" id="SignalP"/>
    </source>
</evidence>
<feature type="chain" id="PRO_5009268770" evidence="1">
    <location>
        <begin position="26"/>
        <end position="89"/>
    </location>
</feature>
<dbReference type="STRING" id="630515.SAMN04489812_5895"/>
<dbReference type="Proteomes" id="UP000199103">
    <property type="component" value="Chromosome I"/>
</dbReference>
<name>A0A1H2AFI3_9ACTN</name>
<evidence type="ECO:0000313" key="3">
    <source>
        <dbReference type="Proteomes" id="UP000199103"/>
    </source>
</evidence>
<dbReference type="EMBL" id="LT629772">
    <property type="protein sequence ID" value="SDT44680.1"/>
    <property type="molecule type" value="Genomic_DNA"/>
</dbReference>
<reference evidence="2 3" key="1">
    <citation type="submission" date="2016-10" db="EMBL/GenBank/DDBJ databases">
        <authorList>
            <person name="de Groot N.N."/>
        </authorList>
    </citation>
    <scope>NUCLEOTIDE SEQUENCE [LARGE SCALE GENOMIC DNA]</scope>
    <source>
        <strain evidence="2 3">DSM 21800</strain>
    </source>
</reference>
<proteinExistence type="predicted"/>
<protein>
    <submittedName>
        <fullName evidence="2">Uncharacterized protein</fullName>
    </submittedName>
</protein>
<sequence>MMRRIVMLAIAAAAALTMTTTPAQADGGADTAGKNAGTVWFQSYGEHFTVNDWTADGKGVRGVIEVFSRTRRPGIASGWNSTGCSTATD</sequence>
<accession>A0A1H2AFI3</accession>
<keyword evidence="1" id="KW-0732">Signal</keyword>
<keyword evidence="3" id="KW-1185">Reference proteome</keyword>